<accession>A0ABQ1EKB7</accession>
<evidence type="ECO:0008006" key="3">
    <source>
        <dbReference type="Google" id="ProtNLM"/>
    </source>
</evidence>
<proteinExistence type="predicted"/>
<evidence type="ECO:0000313" key="1">
    <source>
        <dbReference type="EMBL" id="GFZ75952.1"/>
    </source>
</evidence>
<evidence type="ECO:0000313" key="2">
    <source>
        <dbReference type="Proteomes" id="UP000615455"/>
    </source>
</evidence>
<keyword evidence="2" id="KW-1185">Reference proteome</keyword>
<reference evidence="2" key="1">
    <citation type="journal article" date="2019" name="Int. J. Syst. Evol. Microbiol.">
        <title>The Global Catalogue of Microorganisms (GCM) 10K type strain sequencing project: providing services to taxonomists for standard genome sequencing and annotation.</title>
        <authorList>
            <consortium name="The Broad Institute Genomics Platform"/>
            <consortium name="The Broad Institute Genome Sequencing Center for Infectious Disease"/>
            <person name="Wu L."/>
            <person name="Ma J."/>
        </authorList>
    </citation>
    <scope>NUCLEOTIDE SEQUENCE [LARGE SCALE GENOMIC DNA]</scope>
    <source>
        <strain evidence="2">CGMCC 1.15043</strain>
    </source>
</reference>
<comment type="caution">
    <text evidence="1">The sequence shown here is derived from an EMBL/GenBank/DDBJ whole genome shotgun (WGS) entry which is preliminary data.</text>
</comment>
<name>A0ABQ1EKB7_9BACL</name>
<dbReference type="Proteomes" id="UP000615455">
    <property type="component" value="Unassembled WGS sequence"/>
</dbReference>
<sequence length="93" mass="10522">MQRKIHYNGQYAKRDTTGLLGVYSPDDTKAVALKGDYTVIGEYSTVYDRGYEIQTDGGQVWTRDKGIEMISKGETVRLTSETPLIADIWDEKL</sequence>
<protein>
    <recommendedName>
        <fullName evidence="3">YopX protein domain-containing protein</fullName>
    </recommendedName>
</protein>
<organism evidence="1 2">
    <name type="scientific">Paenibacillus marchantiophytorum</name>
    <dbReference type="NCBI Taxonomy" id="1619310"/>
    <lineage>
        <taxon>Bacteria</taxon>
        <taxon>Bacillati</taxon>
        <taxon>Bacillota</taxon>
        <taxon>Bacilli</taxon>
        <taxon>Bacillales</taxon>
        <taxon>Paenibacillaceae</taxon>
        <taxon>Paenibacillus</taxon>
    </lineage>
</organism>
<gene>
    <name evidence="1" type="ORF">GCM10008018_21650</name>
</gene>
<dbReference type="EMBL" id="BMHE01000008">
    <property type="protein sequence ID" value="GFZ75952.1"/>
    <property type="molecule type" value="Genomic_DNA"/>
</dbReference>